<dbReference type="EMBL" id="SPUK01000029">
    <property type="protein sequence ID" value="TQV90305.1"/>
    <property type="molecule type" value="Genomic_DNA"/>
</dbReference>
<keyword evidence="3" id="KW-1185">Reference proteome</keyword>
<proteinExistence type="predicted"/>
<dbReference type="CDD" id="cd14686">
    <property type="entry name" value="bZIP"/>
    <property type="match status" value="1"/>
</dbReference>
<name>A0A545ULG3_9HYPO</name>
<feature type="compositionally biased region" description="Basic and acidic residues" evidence="1">
    <location>
        <begin position="25"/>
        <end position="37"/>
    </location>
</feature>
<sequence length="231" mass="25696">MLSKRRASCRVSTLTPSQLARKRAKDREAQRAQRARTKEHIERLECELEELRSHQNRDRAVQDLLRRNKALEDELNRLRQSMGMFMTSFPQSAPAVYDGDAVYTSGATIPSPLATSDDNNLPTDYGHSGLRLFVNNVDTFTAFAASHIHYNADSSSPSADDFAPDDIAFSVPTNLMPASNGLPSRGYFPNWQQHQQGSPRELAAGQLQFATTDRGDVCSLTQLSHAAHHRG</sequence>
<accession>A0A545ULG3</accession>
<dbReference type="OrthoDB" id="3535998at2759"/>
<evidence type="ECO:0000313" key="3">
    <source>
        <dbReference type="Proteomes" id="UP000315783"/>
    </source>
</evidence>
<dbReference type="Proteomes" id="UP000315783">
    <property type="component" value="Unassembled WGS sequence"/>
</dbReference>
<evidence type="ECO:0008006" key="4">
    <source>
        <dbReference type="Google" id="ProtNLM"/>
    </source>
</evidence>
<reference evidence="2 3" key="1">
    <citation type="journal article" date="2019" name="Appl. Microbiol. Biotechnol.">
        <title>Genome sequence of Isaria javanica and comparative genome analysis insights into family S53 peptidase evolution in fungal entomopathogens.</title>
        <authorList>
            <person name="Lin R."/>
            <person name="Zhang X."/>
            <person name="Xin B."/>
            <person name="Zou M."/>
            <person name="Gao Y."/>
            <person name="Qin F."/>
            <person name="Hu Q."/>
            <person name="Xie B."/>
            <person name="Cheng X."/>
        </authorList>
    </citation>
    <scope>NUCLEOTIDE SEQUENCE [LARGE SCALE GENOMIC DNA]</scope>
    <source>
        <strain evidence="2 3">IJ1G</strain>
    </source>
</reference>
<evidence type="ECO:0000313" key="2">
    <source>
        <dbReference type="EMBL" id="TQV90305.1"/>
    </source>
</evidence>
<protein>
    <recommendedName>
        <fullName evidence="4">BZIP transcription factor domain-containing protein</fullName>
    </recommendedName>
</protein>
<dbReference type="PANTHER" id="PTHR37012">
    <property type="entry name" value="B-ZIP TRANSCRIPTION FACTOR (EUROFUNG)-RELATED"/>
    <property type="match status" value="1"/>
</dbReference>
<gene>
    <name evidence="2" type="ORF">IF1G_11064</name>
</gene>
<feature type="region of interest" description="Disordered" evidence="1">
    <location>
        <begin position="1"/>
        <end position="37"/>
    </location>
</feature>
<dbReference type="PANTHER" id="PTHR37012:SF2">
    <property type="entry name" value="BZIP DOMAIN-CONTAINING PROTEIN-RELATED"/>
    <property type="match status" value="1"/>
</dbReference>
<organism evidence="2 3">
    <name type="scientific">Cordyceps javanica</name>
    <dbReference type="NCBI Taxonomy" id="43265"/>
    <lineage>
        <taxon>Eukaryota</taxon>
        <taxon>Fungi</taxon>
        <taxon>Dikarya</taxon>
        <taxon>Ascomycota</taxon>
        <taxon>Pezizomycotina</taxon>
        <taxon>Sordariomycetes</taxon>
        <taxon>Hypocreomycetidae</taxon>
        <taxon>Hypocreales</taxon>
        <taxon>Cordycipitaceae</taxon>
        <taxon>Cordyceps</taxon>
    </lineage>
</organism>
<evidence type="ECO:0000256" key="1">
    <source>
        <dbReference type="SAM" id="MobiDB-lite"/>
    </source>
</evidence>
<comment type="caution">
    <text evidence="2">The sequence shown here is derived from an EMBL/GenBank/DDBJ whole genome shotgun (WGS) entry which is preliminary data.</text>
</comment>
<dbReference type="AlphaFoldDB" id="A0A545ULG3"/>
<dbReference type="Gene3D" id="1.20.5.170">
    <property type="match status" value="1"/>
</dbReference>